<evidence type="ECO:0000313" key="1">
    <source>
        <dbReference type="EMBL" id="CAB4969824.1"/>
    </source>
</evidence>
<dbReference type="EMBL" id="CAFBNE010000181">
    <property type="protein sequence ID" value="CAB4969824.1"/>
    <property type="molecule type" value="Genomic_DNA"/>
</dbReference>
<sequence>MRTTLNIDDALYRLAKSTAARRGCTVTSIIEESLRIALQAAPAPGQLPPLFVSSKPPGLAAEVDLSDNSAVRDFLDNADGGHALP</sequence>
<accession>A0A6J7LWQ0</accession>
<protein>
    <submittedName>
        <fullName evidence="1">Unannotated protein</fullName>
    </submittedName>
</protein>
<organism evidence="1">
    <name type="scientific">freshwater metagenome</name>
    <dbReference type="NCBI Taxonomy" id="449393"/>
    <lineage>
        <taxon>unclassified sequences</taxon>
        <taxon>metagenomes</taxon>
        <taxon>ecological metagenomes</taxon>
    </lineage>
</organism>
<gene>
    <name evidence="1" type="ORF">UFOPK3772_03279</name>
</gene>
<dbReference type="AlphaFoldDB" id="A0A6J7LWQ0"/>
<name>A0A6J7LWQ0_9ZZZZ</name>
<proteinExistence type="predicted"/>
<reference evidence="1" key="1">
    <citation type="submission" date="2020-05" db="EMBL/GenBank/DDBJ databases">
        <authorList>
            <person name="Chiriac C."/>
            <person name="Salcher M."/>
            <person name="Ghai R."/>
            <person name="Kavagutti S V."/>
        </authorList>
    </citation>
    <scope>NUCLEOTIDE SEQUENCE</scope>
</reference>